<dbReference type="Proteomes" id="UP000784294">
    <property type="component" value="Unassembled WGS sequence"/>
</dbReference>
<feature type="compositionally biased region" description="Low complexity" evidence="1">
    <location>
        <begin position="99"/>
        <end position="130"/>
    </location>
</feature>
<dbReference type="SUPFAM" id="SSF52768">
    <property type="entry name" value="Arginase/deacetylase"/>
    <property type="match status" value="1"/>
</dbReference>
<proteinExistence type="predicted"/>
<dbReference type="InterPro" id="IPR023696">
    <property type="entry name" value="Ureohydrolase_dom_sf"/>
</dbReference>
<feature type="compositionally biased region" description="Pro residues" evidence="1">
    <location>
        <begin position="84"/>
        <end position="98"/>
    </location>
</feature>
<gene>
    <name evidence="2" type="ORF">PXEA_LOCUS12136</name>
</gene>
<comment type="caution">
    <text evidence="2">The sequence shown here is derived from an EMBL/GenBank/DDBJ whole genome shotgun (WGS) entry which is preliminary data.</text>
</comment>
<organism evidence="2 3">
    <name type="scientific">Protopolystoma xenopodis</name>
    <dbReference type="NCBI Taxonomy" id="117903"/>
    <lineage>
        <taxon>Eukaryota</taxon>
        <taxon>Metazoa</taxon>
        <taxon>Spiralia</taxon>
        <taxon>Lophotrochozoa</taxon>
        <taxon>Platyhelminthes</taxon>
        <taxon>Monogenea</taxon>
        <taxon>Polyopisthocotylea</taxon>
        <taxon>Polystomatidea</taxon>
        <taxon>Polystomatidae</taxon>
        <taxon>Protopolystoma</taxon>
    </lineage>
</organism>
<dbReference type="Gene3D" id="3.40.800.20">
    <property type="entry name" value="Histone deacetylase domain"/>
    <property type="match status" value="1"/>
</dbReference>
<evidence type="ECO:0000256" key="1">
    <source>
        <dbReference type="SAM" id="MobiDB-lite"/>
    </source>
</evidence>
<keyword evidence="3" id="KW-1185">Reference proteome</keyword>
<dbReference type="EMBL" id="CAAALY010038191">
    <property type="protein sequence ID" value="VEL18696.1"/>
    <property type="molecule type" value="Genomic_DNA"/>
</dbReference>
<protein>
    <recommendedName>
        <fullName evidence="4">Histone deacetylase domain-containing protein</fullName>
    </recommendedName>
</protein>
<feature type="region of interest" description="Disordered" evidence="1">
    <location>
        <begin position="81"/>
        <end position="130"/>
    </location>
</feature>
<accession>A0A3S5AEV3</accession>
<evidence type="ECO:0000313" key="2">
    <source>
        <dbReference type="EMBL" id="VEL18696.1"/>
    </source>
</evidence>
<dbReference type="InterPro" id="IPR037138">
    <property type="entry name" value="His_deacetylse_dom_sf"/>
</dbReference>
<feature type="non-terminal residue" evidence="2">
    <location>
        <position position="150"/>
    </location>
</feature>
<evidence type="ECO:0008006" key="4">
    <source>
        <dbReference type="Google" id="ProtNLM"/>
    </source>
</evidence>
<evidence type="ECO:0000313" key="3">
    <source>
        <dbReference type="Proteomes" id="UP000784294"/>
    </source>
</evidence>
<name>A0A3S5AEV3_9PLAT</name>
<dbReference type="AlphaFoldDB" id="A0A3S5AEV3"/>
<reference evidence="2" key="1">
    <citation type="submission" date="2018-11" db="EMBL/GenBank/DDBJ databases">
        <authorList>
            <consortium name="Pathogen Informatics"/>
        </authorList>
    </citation>
    <scope>NUCLEOTIDE SEQUENCE</scope>
</reference>
<sequence length="150" mass="15476">MLVASAPVFFTLRLSWIQCMSLANNGRVVLALEGGYHAPAVAACIASCLNALILPSQQAFDLALCPCDRLASYPTQPTRLFTAAPPPFSSSSPRPPPTSSSSSSSSPFSSSSFSSSPPLPPSSSSSSSPPLRLLPLPLSLSLTLPPPPPP</sequence>